<organism evidence="11 12">
    <name type="scientific">Streptomyces kaempferi</name>
    <dbReference type="NCBI Taxonomy" id="333725"/>
    <lineage>
        <taxon>Bacteria</taxon>
        <taxon>Bacillati</taxon>
        <taxon>Actinomycetota</taxon>
        <taxon>Actinomycetes</taxon>
        <taxon>Kitasatosporales</taxon>
        <taxon>Streptomycetaceae</taxon>
        <taxon>Streptomyces</taxon>
    </lineage>
</organism>
<feature type="compositionally biased region" description="Low complexity" evidence="8">
    <location>
        <begin position="468"/>
        <end position="487"/>
    </location>
</feature>
<dbReference type="EMBL" id="JBHTMM010000096">
    <property type="protein sequence ID" value="MFD1311932.1"/>
    <property type="molecule type" value="Genomic_DNA"/>
</dbReference>
<dbReference type="Gene3D" id="1.20.1250.20">
    <property type="entry name" value="MFS general substrate transporter like domains"/>
    <property type="match status" value="1"/>
</dbReference>
<evidence type="ECO:0000256" key="6">
    <source>
        <dbReference type="ARBA" id="ARBA00023136"/>
    </source>
</evidence>
<evidence type="ECO:0000256" key="7">
    <source>
        <dbReference type="ARBA" id="ARBA00023251"/>
    </source>
</evidence>
<keyword evidence="4 9" id="KW-0812">Transmembrane</keyword>
<dbReference type="PRINTS" id="PR01036">
    <property type="entry name" value="TCRTETB"/>
</dbReference>
<proteinExistence type="predicted"/>
<comment type="subcellular location">
    <subcellularLocation>
        <location evidence="1">Cell membrane</location>
        <topology evidence="1">Multi-pass membrane protein</topology>
    </subcellularLocation>
</comment>
<dbReference type="InterPro" id="IPR036259">
    <property type="entry name" value="MFS_trans_sf"/>
</dbReference>
<dbReference type="Proteomes" id="UP001597058">
    <property type="component" value="Unassembled WGS sequence"/>
</dbReference>
<feature type="transmembrane region" description="Helical" evidence="9">
    <location>
        <begin position="119"/>
        <end position="138"/>
    </location>
</feature>
<feature type="transmembrane region" description="Helical" evidence="9">
    <location>
        <begin position="236"/>
        <end position="253"/>
    </location>
</feature>
<feature type="transmembrane region" description="Helical" evidence="9">
    <location>
        <begin position="338"/>
        <end position="355"/>
    </location>
</feature>
<dbReference type="InterPro" id="IPR011701">
    <property type="entry name" value="MFS"/>
</dbReference>
<keyword evidence="3" id="KW-1003">Cell membrane</keyword>
<feature type="domain" description="Major facilitator superfamily (MFS) profile" evidence="10">
    <location>
        <begin position="20"/>
        <end position="464"/>
    </location>
</feature>
<feature type="region of interest" description="Disordered" evidence="8">
    <location>
        <begin position="468"/>
        <end position="495"/>
    </location>
</feature>
<dbReference type="Gene3D" id="1.20.1720.10">
    <property type="entry name" value="Multidrug resistance protein D"/>
    <property type="match status" value="1"/>
</dbReference>
<dbReference type="SUPFAM" id="SSF103473">
    <property type="entry name" value="MFS general substrate transporter"/>
    <property type="match status" value="1"/>
</dbReference>
<dbReference type="Pfam" id="PF07690">
    <property type="entry name" value="MFS_1"/>
    <property type="match status" value="1"/>
</dbReference>
<feature type="transmembrane region" description="Helical" evidence="9">
    <location>
        <begin position="16"/>
        <end position="42"/>
    </location>
</feature>
<keyword evidence="5 9" id="KW-1133">Transmembrane helix</keyword>
<gene>
    <name evidence="11" type="ORF">ACFQ5X_39815</name>
</gene>
<dbReference type="RefSeq" id="WP_356015528.1">
    <property type="nucleotide sequence ID" value="NZ_JBHSKH010000006.1"/>
</dbReference>
<protein>
    <submittedName>
        <fullName evidence="11">DHA2 family efflux MFS transporter permease subunit</fullName>
    </submittedName>
</protein>
<dbReference type="NCBIfam" id="TIGR00711">
    <property type="entry name" value="efflux_EmrB"/>
    <property type="match status" value="1"/>
</dbReference>
<feature type="transmembrane region" description="Helical" evidence="9">
    <location>
        <begin position="172"/>
        <end position="191"/>
    </location>
</feature>
<name>A0ABW3XSB8_9ACTN</name>
<evidence type="ECO:0000313" key="12">
    <source>
        <dbReference type="Proteomes" id="UP001597058"/>
    </source>
</evidence>
<comment type="caution">
    <text evidence="11">The sequence shown here is derived from an EMBL/GenBank/DDBJ whole genome shotgun (WGS) entry which is preliminary data.</text>
</comment>
<feature type="transmembrane region" description="Helical" evidence="9">
    <location>
        <begin position="442"/>
        <end position="461"/>
    </location>
</feature>
<keyword evidence="2" id="KW-0813">Transport</keyword>
<reference evidence="12" key="1">
    <citation type="journal article" date="2019" name="Int. J. Syst. Evol. Microbiol.">
        <title>The Global Catalogue of Microorganisms (GCM) 10K type strain sequencing project: providing services to taxonomists for standard genome sequencing and annotation.</title>
        <authorList>
            <consortium name="The Broad Institute Genomics Platform"/>
            <consortium name="The Broad Institute Genome Sequencing Center for Infectious Disease"/>
            <person name="Wu L."/>
            <person name="Ma J."/>
        </authorList>
    </citation>
    <scope>NUCLEOTIDE SEQUENCE [LARGE SCALE GENOMIC DNA]</scope>
    <source>
        <strain evidence="12">CGMCC 4.7020</strain>
    </source>
</reference>
<evidence type="ECO:0000256" key="5">
    <source>
        <dbReference type="ARBA" id="ARBA00022989"/>
    </source>
</evidence>
<accession>A0ABW3XSB8</accession>
<feature type="transmembrane region" description="Helical" evidence="9">
    <location>
        <begin position="62"/>
        <end position="79"/>
    </location>
</feature>
<evidence type="ECO:0000256" key="4">
    <source>
        <dbReference type="ARBA" id="ARBA00022692"/>
    </source>
</evidence>
<evidence type="ECO:0000256" key="3">
    <source>
        <dbReference type="ARBA" id="ARBA00022475"/>
    </source>
</evidence>
<evidence type="ECO:0000256" key="1">
    <source>
        <dbReference type="ARBA" id="ARBA00004651"/>
    </source>
</evidence>
<evidence type="ECO:0000259" key="10">
    <source>
        <dbReference type="PROSITE" id="PS50850"/>
    </source>
</evidence>
<keyword evidence="6 9" id="KW-0472">Membrane</keyword>
<dbReference type="PANTHER" id="PTHR42718:SF42">
    <property type="entry name" value="EXPORT PROTEIN"/>
    <property type="match status" value="1"/>
</dbReference>
<feature type="transmembrane region" description="Helical" evidence="9">
    <location>
        <begin position="410"/>
        <end position="430"/>
    </location>
</feature>
<feature type="transmembrane region" description="Helical" evidence="9">
    <location>
        <begin position="367"/>
        <end position="389"/>
    </location>
</feature>
<dbReference type="InterPro" id="IPR004638">
    <property type="entry name" value="EmrB-like"/>
</dbReference>
<evidence type="ECO:0000313" key="11">
    <source>
        <dbReference type="EMBL" id="MFD1311932.1"/>
    </source>
</evidence>
<dbReference type="PANTHER" id="PTHR42718">
    <property type="entry name" value="MAJOR FACILITATOR SUPERFAMILY MULTIDRUG TRANSPORTER MFSC"/>
    <property type="match status" value="1"/>
</dbReference>
<dbReference type="CDD" id="cd17321">
    <property type="entry name" value="MFS_MMR_MDR_like"/>
    <property type="match status" value="1"/>
</dbReference>
<evidence type="ECO:0000256" key="8">
    <source>
        <dbReference type="SAM" id="MobiDB-lite"/>
    </source>
</evidence>
<feature type="transmembrane region" description="Helical" evidence="9">
    <location>
        <begin position="274"/>
        <end position="296"/>
    </location>
</feature>
<dbReference type="InterPro" id="IPR020846">
    <property type="entry name" value="MFS_dom"/>
</dbReference>
<dbReference type="PROSITE" id="PS50850">
    <property type="entry name" value="MFS"/>
    <property type="match status" value="1"/>
</dbReference>
<feature type="transmembrane region" description="Helical" evidence="9">
    <location>
        <begin position="308"/>
        <end position="326"/>
    </location>
</feature>
<feature type="transmembrane region" description="Helical" evidence="9">
    <location>
        <begin position="203"/>
        <end position="224"/>
    </location>
</feature>
<feature type="transmembrane region" description="Helical" evidence="9">
    <location>
        <begin position="86"/>
        <end position="107"/>
    </location>
</feature>
<keyword evidence="7" id="KW-0046">Antibiotic resistance</keyword>
<sequence>MSTVNPPSPGGETKRVVFWAILTTSLASFMAGLDNLVIITALPTIREKLGGSLTDLEWTVNAYTLSFAVLMMFGAALGDRFGRRKVFSLGLLLFTAASAAAALAPGINELVAARAVQGVGAAIIMPLSVTLLTAAVPAEKRGAALGIWGAVNGLSIAAGPLVGGAIVEHLSWQWIFWLNVPIGLALAPLSFRKLAESRIAHSRLDAVGTALASLGLFGIVLGLIKGHGDGWTSPQVLGALIGGTAVMALFVVWENRTEHPMVPMRMFRNRAFTAINLAGALMSVGMFGAIFLMTQFLQNIQGYTAMQAGVRLLAWTAMPMVVAPIGGMVSDRIGGKPVVTLGLAMMTAGMVYWAFVLEPDVSYAAQLPSLMICGAGMALFYAPLMNLTMGSVAEHEQGIASGVTAATREVGAALGVALLASIFSANGGYASPRDFVDGLVPAMWVGAVAVALATFSMLLAPSRRRAAAPTRAPHAQAAPAGQHTPAGESTPAPQH</sequence>
<evidence type="ECO:0000256" key="9">
    <source>
        <dbReference type="SAM" id="Phobius"/>
    </source>
</evidence>
<feature type="transmembrane region" description="Helical" evidence="9">
    <location>
        <begin position="145"/>
        <end position="166"/>
    </location>
</feature>
<keyword evidence="12" id="KW-1185">Reference proteome</keyword>
<evidence type="ECO:0000256" key="2">
    <source>
        <dbReference type="ARBA" id="ARBA00022448"/>
    </source>
</evidence>